<dbReference type="AlphaFoldDB" id="A0A2R8A7E1"/>
<accession>A0A2R8A7E1</accession>
<comment type="similarity">
    <text evidence="1">Belongs to the UPF0386 family.</text>
</comment>
<dbReference type="Pfam" id="PF09857">
    <property type="entry name" value="YjhX_toxin"/>
    <property type="match status" value="1"/>
</dbReference>
<protein>
    <recommendedName>
        <fullName evidence="1">UPF0386 protein POI8812_00447</fullName>
    </recommendedName>
</protein>
<evidence type="ECO:0000313" key="2">
    <source>
        <dbReference type="EMBL" id="SPF28149.1"/>
    </source>
</evidence>
<dbReference type="OrthoDB" id="7204880at2"/>
<reference evidence="2 3" key="1">
    <citation type="submission" date="2018-03" db="EMBL/GenBank/DDBJ databases">
        <authorList>
            <person name="Keele B.F."/>
        </authorList>
    </citation>
    <scope>NUCLEOTIDE SEQUENCE [LARGE SCALE GENOMIC DNA]</scope>
    <source>
        <strain evidence="2 3">CeCT 8812</strain>
    </source>
</reference>
<dbReference type="Proteomes" id="UP000244932">
    <property type="component" value="Unassembled WGS sequence"/>
</dbReference>
<proteinExistence type="inferred from homology"/>
<dbReference type="EMBL" id="OMKW01000001">
    <property type="protein sequence ID" value="SPF28149.1"/>
    <property type="molecule type" value="Genomic_DNA"/>
</dbReference>
<evidence type="ECO:0000256" key="1">
    <source>
        <dbReference type="HAMAP-Rule" id="MF_00827"/>
    </source>
</evidence>
<dbReference type="InterPro" id="IPR018654">
    <property type="entry name" value="YjhX_toxin"/>
</dbReference>
<dbReference type="NCBIfam" id="NF010240">
    <property type="entry name" value="PRK13687.1"/>
    <property type="match status" value="1"/>
</dbReference>
<organism evidence="2 3">
    <name type="scientific">Pontivivens insulae</name>
    <dbReference type="NCBI Taxonomy" id="1639689"/>
    <lineage>
        <taxon>Bacteria</taxon>
        <taxon>Pseudomonadati</taxon>
        <taxon>Pseudomonadota</taxon>
        <taxon>Alphaproteobacteria</taxon>
        <taxon>Rhodobacterales</taxon>
        <taxon>Paracoccaceae</taxon>
        <taxon>Pontivivens</taxon>
    </lineage>
</organism>
<gene>
    <name evidence="2" type="ORF">POI8812_00447</name>
</gene>
<name>A0A2R8A7E1_9RHOB</name>
<sequence>MNISKDEQRVLHVLSQGGEIRHERGANGKIERVRCFTHDGNVLSNCTLALFSRLRRRGLIRSTGGKPYRASQLGRSVVRAQLDNRT</sequence>
<dbReference type="RefSeq" id="WP_108780880.1">
    <property type="nucleotide sequence ID" value="NZ_OMKW01000001.1"/>
</dbReference>
<dbReference type="HAMAP" id="MF_00827">
    <property type="entry name" value="UPF0386"/>
    <property type="match status" value="1"/>
</dbReference>
<keyword evidence="3" id="KW-1185">Reference proteome</keyword>
<evidence type="ECO:0000313" key="3">
    <source>
        <dbReference type="Proteomes" id="UP000244932"/>
    </source>
</evidence>